<dbReference type="SUPFAM" id="SSF53335">
    <property type="entry name" value="S-adenosyl-L-methionine-dependent methyltransferases"/>
    <property type="match status" value="1"/>
</dbReference>
<evidence type="ECO:0000256" key="1">
    <source>
        <dbReference type="ARBA" id="ARBA00000142"/>
    </source>
</evidence>
<evidence type="ECO:0000256" key="4">
    <source>
        <dbReference type="ARBA" id="ARBA00022679"/>
    </source>
</evidence>
<dbReference type="Pfam" id="PF02390">
    <property type="entry name" value="Methyltransf_4"/>
    <property type="match status" value="1"/>
</dbReference>
<feature type="region of interest" description="Disordered" evidence="7">
    <location>
        <begin position="115"/>
        <end position="167"/>
    </location>
</feature>
<feature type="non-terminal residue" evidence="9">
    <location>
        <position position="429"/>
    </location>
</feature>
<dbReference type="PANTHER" id="PTHR23417">
    <property type="entry name" value="3-DEOXY-D-MANNO-OCTULOSONIC-ACID TRANSFERASE/TRNA GUANINE-N 7 - -METHYLTRANSFERASE"/>
    <property type="match status" value="1"/>
</dbReference>
<dbReference type="InterPro" id="IPR003358">
    <property type="entry name" value="tRNA_(Gua-N-7)_MeTrfase_Trmb"/>
</dbReference>
<dbReference type="InterPro" id="IPR029063">
    <property type="entry name" value="SAM-dependent_MTases_sf"/>
</dbReference>
<dbReference type="InterPro" id="IPR021721">
    <property type="entry name" value="Znf_CCCH-type_TRM13"/>
</dbReference>
<feature type="domain" description="Zinc finger CCCH-type TRM13" evidence="8">
    <location>
        <begin position="33"/>
        <end position="59"/>
    </location>
</feature>
<accession>A0A061S0N1</accession>
<dbReference type="PROSITE" id="PS51625">
    <property type="entry name" value="SAM_MT_TRMB"/>
    <property type="match status" value="1"/>
</dbReference>
<dbReference type="Gene3D" id="3.40.50.150">
    <property type="entry name" value="Vaccinia Virus protein VP39"/>
    <property type="match status" value="1"/>
</dbReference>
<dbReference type="AlphaFoldDB" id="A0A061S0N1"/>
<evidence type="ECO:0000256" key="7">
    <source>
        <dbReference type="SAM" id="MobiDB-lite"/>
    </source>
</evidence>
<evidence type="ECO:0000259" key="8">
    <source>
        <dbReference type="Pfam" id="PF11722"/>
    </source>
</evidence>
<name>A0A061S0N1_9CHLO</name>
<dbReference type="EMBL" id="GBEZ01006736">
    <property type="protein sequence ID" value="JAC78677.1"/>
    <property type="molecule type" value="Transcribed_RNA"/>
</dbReference>
<keyword evidence="5" id="KW-0949">S-adenosyl-L-methionine</keyword>
<evidence type="ECO:0000256" key="6">
    <source>
        <dbReference type="ARBA" id="ARBA00022694"/>
    </source>
</evidence>
<dbReference type="Pfam" id="PF11722">
    <property type="entry name" value="zf-TRM13_CCCH"/>
    <property type="match status" value="1"/>
</dbReference>
<evidence type="ECO:0000256" key="5">
    <source>
        <dbReference type="ARBA" id="ARBA00022691"/>
    </source>
</evidence>
<sequence length="429" mass="45822">MSLDGKHIVDVTSNPKILQHNLLDGYHVAGEKRCCYYITRKQRGCRRRASDGSQFCSLHEPSALAAERLRCRLPAPTGPVPSAAEDPDSDRASEGQTTESADAVATALSRQCAVTGSERRKKTRLSGWRRRKQRAAAAAEAAATGRVSSTSRRMRNPLSCSGGGGAPEGEMPRWDRLLGDPSLPVVIDVGSARGLFVEGMAREFPGANYVGVEIREQFVEEALARTADLRARAGCNLAYLAANVLAGSTMADLLSSLAAAGLQVSVVAFQFPDPWVSPKHRKRRTVSPRVAEALAAHLPVGGQVYVSSDVPAVLWDAARTLGATGALAWHRGPGRDPPADEEGLLLACPLGGGRVFSERDRVCEDLWRRVYRVLFVKEAPWDPATACPAADAPRDPSDPAALEGYAADGATTADDVDLFAEESQNSDGL</sequence>
<dbReference type="PANTHER" id="PTHR23417:SF21">
    <property type="entry name" value="TRNA (GUANINE-N(7)-)-METHYLTRANSFERASE"/>
    <property type="match status" value="1"/>
</dbReference>
<evidence type="ECO:0000313" key="9">
    <source>
        <dbReference type="EMBL" id="JAC78677.1"/>
    </source>
</evidence>
<protein>
    <recommendedName>
        <fullName evidence="2">tRNA (guanine(46)-N(7))-methyltransferase</fullName>
        <ecNumber evidence="2">2.1.1.33</ecNumber>
    </recommendedName>
</protein>
<dbReference type="GO" id="GO:0043527">
    <property type="term" value="C:tRNA methyltransferase complex"/>
    <property type="evidence" value="ECO:0007669"/>
    <property type="project" value="TreeGrafter"/>
</dbReference>
<reference evidence="9" key="1">
    <citation type="submission" date="2014-05" db="EMBL/GenBank/DDBJ databases">
        <title>The transcriptome of the halophilic microalga Tetraselmis sp. GSL018 isolated from the Great Salt Lake, Utah.</title>
        <authorList>
            <person name="Jinkerson R.E."/>
            <person name="D'Adamo S."/>
            <person name="Posewitz M.C."/>
        </authorList>
    </citation>
    <scope>NUCLEOTIDE SEQUENCE</scope>
    <source>
        <strain evidence="9">GSL018</strain>
    </source>
</reference>
<keyword evidence="4 9" id="KW-0808">Transferase</keyword>
<feature type="region of interest" description="Disordered" evidence="7">
    <location>
        <begin position="73"/>
        <end position="101"/>
    </location>
</feature>
<keyword evidence="3 9" id="KW-0489">Methyltransferase</keyword>
<feature type="compositionally biased region" description="Basic residues" evidence="7">
    <location>
        <begin position="119"/>
        <end position="134"/>
    </location>
</feature>
<gene>
    <name evidence="9" type="primary">TRMB</name>
    <name evidence="9" type="ORF">TSPGSL018_14561</name>
</gene>
<proteinExistence type="predicted"/>
<keyword evidence="6" id="KW-0819">tRNA processing</keyword>
<evidence type="ECO:0000256" key="3">
    <source>
        <dbReference type="ARBA" id="ARBA00022603"/>
    </source>
</evidence>
<comment type="catalytic activity">
    <reaction evidence="1">
        <text>guanosine(46) in tRNA + S-adenosyl-L-methionine = N(7)-methylguanosine(46) in tRNA + S-adenosyl-L-homocysteine</text>
        <dbReference type="Rhea" id="RHEA:42708"/>
        <dbReference type="Rhea" id="RHEA-COMP:10188"/>
        <dbReference type="Rhea" id="RHEA-COMP:10189"/>
        <dbReference type="ChEBI" id="CHEBI:57856"/>
        <dbReference type="ChEBI" id="CHEBI:59789"/>
        <dbReference type="ChEBI" id="CHEBI:74269"/>
        <dbReference type="ChEBI" id="CHEBI:74480"/>
        <dbReference type="EC" id="2.1.1.33"/>
    </reaction>
</comment>
<dbReference type="GO" id="GO:0008176">
    <property type="term" value="F:tRNA (guanine(46)-N7)-methyltransferase activity"/>
    <property type="evidence" value="ECO:0007669"/>
    <property type="project" value="UniProtKB-EC"/>
</dbReference>
<dbReference type="EC" id="2.1.1.33" evidence="2"/>
<organism evidence="9">
    <name type="scientific">Tetraselmis sp. GSL018</name>
    <dbReference type="NCBI Taxonomy" id="582737"/>
    <lineage>
        <taxon>Eukaryota</taxon>
        <taxon>Viridiplantae</taxon>
        <taxon>Chlorophyta</taxon>
        <taxon>core chlorophytes</taxon>
        <taxon>Chlorodendrophyceae</taxon>
        <taxon>Chlorodendrales</taxon>
        <taxon>Chlorodendraceae</taxon>
        <taxon>Tetraselmis</taxon>
    </lineage>
</organism>
<evidence type="ECO:0000256" key="2">
    <source>
        <dbReference type="ARBA" id="ARBA00011977"/>
    </source>
</evidence>